<evidence type="ECO:0000313" key="3">
    <source>
        <dbReference type="EMBL" id="SNY80053.1"/>
    </source>
</evidence>
<dbReference type="OrthoDB" id="4847668at2"/>
<accession>A0A285L6G4</accession>
<dbReference type="SUPFAM" id="SSF56574">
    <property type="entry name" value="Serpins"/>
    <property type="match status" value="2"/>
</dbReference>
<dbReference type="GO" id="GO:0005615">
    <property type="term" value="C:extracellular space"/>
    <property type="evidence" value="ECO:0007669"/>
    <property type="project" value="InterPro"/>
</dbReference>
<sequence length="399" mass="42418">MQTFSTPHVGAVNDLTARWCAAAGDGDFVVSGAGLWPLLALLAAAADGPARSELEAAVGLPAEAAQEAALRTLDILADAVDLSAALGIWVRRDLPLHDEWLSSLPVGTVDLLTGQPALDEWARRHTKGLIERFPLPVSPDTLLVLATALAAKTSWRLPFRATVMSPEAGPWRGRRLSALTRTDHDLRTVAVLDDERPVTRLVVAGKADLDVHLLIGSDSPAEVLATGLSALGGSVPYRTGLDAGPVAPGLVARQVFGREQLDRLEVRLPPFAIRSQHDLMKHAELFGLRAASDPSRGHFPRISPTPLAIDQGAQDVLAKFDREGFEAAAVTALSMNVGAAPARPEQRHTTVLELDFDRPFGFLAVHRPSGMAVVAGWVADVADAPPPNPYPVPVPGFPR</sequence>
<dbReference type="SMART" id="SM00093">
    <property type="entry name" value="SERPIN"/>
    <property type="match status" value="1"/>
</dbReference>
<evidence type="ECO:0000259" key="2">
    <source>
        <dbReference type="SMART" id="SM00093"/>
    </source>
</evidence>
<gene>
    <name evidence="3" type="ORF">SAMN04244553_1807</name>
</gene>
<evidence type="ECO:0000313" key="4">
    <source>
        <dbReference type="Proteomes" id="UP000219565"/>
    </source>
</evidence>
<keyword evidence="4" id="KW-1185">Reference proteome</keyword>
<dbReference type="PANTHER" id="PTHR11461:SF211">
    <property type="entry name" value="GH10112P-RELATED"/>
    <property type="match status" value="1"/>
</dbReference>
<dbReference type="PANTHER" id="PTHR11461">
    <property type="entry name" value="SERINE PROTEASE INHIBITOR, SERPIN"/>
    <property type="match status" value="1"/>
</dbReference>
<dbReference type="InterPro" id="IPR000215">
    <property type="entry name" value="Serpin_fam"/>
</dbReference>
<proteinExistence type="inferred from homology"/>
<feature type="domain" description="Serpin" evidence="2">
    <location>
        <begin position="13"/>
        <end position="381"/>
    </location>
</feature>
<name>A0A285L6G4_9NOCA</name>
<dbReference type="Gene3D" id="3.30.497.10">
    <property type="entry name" value="Antithrombin, subunit I, domain 2"/>
    <property type="match status" value="2"/>
</dbReference>
<dbReference type="STRING" id="1379680.GCA_001612615_01251"/>
<evidence type="ECO:0000256" key="1">
    <source>
        <dbReference type="RuleBase" id="RU000411"/>
    </source>
</evidence>
<protein>
    <submittedName>
        <fullName evidence="3">Serine protease inhibitor</fullName>
    </submittedName>
</protein>
<dbReference type="GO" id="GO:0004867">
    <property type="term" value="F:serine-type endopeptidase inhibitor activity"/>
    <property type="evidence" value="ECO:0007669"/>
    <property type="project" value="InterPro"/>
</dbReference>
<comment type="similarity">
    <text evidence="1">Belongs to the serpin family.</text>
</comment>
<dbReference type="EMBL" id="OBEG01000001">
    <property type="protein sequence ID" value="SNY80053.1"/>
    <property type="molecule type" value="Genomic_DNA"/>
</dbReference>
<dbReference type="RefSeq" id="WP_097244387.1">
    <property type="nucleotide sequence ID" value="NZ_JAMTCV010000006.1"/>
</dbReference>
<dbReference type="InterPro" id="IPR042178">
    <property type="entry name" value="Serpin_sf_1"/>
</dbReference>
<dbReference type="Pfam" id="PF00079">
    <property type="entry name" value="Serpin"/>
    <property type="match status" value="2"/>
</dbReference>
<dbReference type="Proteomes" id="UP000219565">
    <property type="component" value="Unassembled WGS sequence"/>
</dbReference>
<reference evidence="3 4" key="1">
    <citation type="submission" date="2017-09" db="EMBL/GenBank/DDBJ databases">
        <authorList>
            <person name="Ehlers B."/>
            <person name="Leendertz F.H."/>
        </authorList>
    </citation>
    <scope>NUCLEOTIDE SEQUENCE [LARGE SCALE GENOMIC DNA]</scope>
    <source>
        <strain evidence="3 4">DSM 45537</strain>
    </source>
</reference>
<dbReference type="InterPro" id="IPR036186">
    <property type="entry name" value="Serpin_sf"/>
</dbReference>
<organism evidence="3 4">
    <name type="scientific">Nocardia amikacinitolerans</name>
    <dbReference type="NCBI Taxonomy" id="756689"/>
    <lineage>
        <taxon>Bacteria</taxon>
        <taxon>Bacillati</taxon>
        <taxon>Actinomycetota</taxon>
        <taxon>Actinomycetes</taxon>
        <taxon>Mycobacteriales</taxon>
        <taxon>Nocardiaceae</taxon>
        <taxon>Nocardia</taxon>
    </lineage>
</organism>
<dbReference type="AlphaFoldDB" id="A0A285L6G4"/>
<dbReference type="InterPro" id="IPR023796">
    <property type="entry name" value="Serpin_dom"/>
</dbReference>